<comment type="subcellular location">
    <subcellularLocation>
        <location evidence="1">Membrane</location>
    </subcellularLocation>
</comment>
<dbReference type="GO" id="GO:0004674">
    <property type="term" value="F:protein serine/threonine kinase activity"/>
    <property type="evidence" value="ECO:0007669"/>
    <property type="project" value="UniProtKB-KW"/>
</dbReference>
<dbReference type="AlphaFoldDB" id="A0A9R0QE38"/>
<evidence type="ECO:0000313" key="6">
    <source>
        <dbReference type="Proteomes" id="UP000324705"/>
    </source>
</evidence>
<organism evidence="5 6">
    <name type="scientific">Triticum turgidum subsp. durum</name>
    <name type="common">Durum wheat</name>
    <name type="synonym">Triticum durum</name>
    <dbReference type="NCBI Taxonomy" id="4567"/>
    <lineage>
        <taxon>Eukaryota</taxon>
        <taxon>Viridiplantae</taxon>
        <taxon>Streptophyta</taxon>
        <taxon>Embryophyta</taxon>
        <taxon>Tracheophyta</taxon>
        <taxon>Spermatophyta</taxon>
        <taxon>Magnoliopsida</taxon>
        <taxon>Liliopsida</taxon>
        <taxon>Poales</taxon>
        <taxon>Poaceae</taxon>
        <taxon>BOP clade</taxon>
        <taxon>Pooideae</taxon>
        <taxon>Triticodae</taxon>
        <taxon>Triticeae</taxon>
        <taxon>Triticinae</taxon>
        <taxon>Triticum</taxon>
    </lineage>
</organism>
<evidence type="ECO:0000256" key="1">
    <source>
        <dbReference type="ARBA" id="ARBA00004370"/>
    </source>
</evidence>
<dbReference type="GO" id="GO:0005524">
    <property type="term" value="F:ATP binding"/>
    <property type="evidence" value="ECO:0007669"/>
    <property type="project" value="InterPro"/>
</dbReference>
<evidence type="ECO:0000256" key="3">
    <source>
        <dbReference type="ARBA" id="ARBA00023136"/>
    </source>
</evidence>
<dbReference type="OMA" id="CQLIANF"/>
<keyword evidence="6" id="KW-1185">Reference proteome</keyword>
<dbReference type="SUPFAM" id="SSF56112">
    <property type="entry name" value="Protein kinase-like (PK-like)"/>
    <property type="match status" value="1"/>
</dbReference>
<keyword evidence="2" id="KW-0723">Serine/threonine-protein kinase</keyword>
<dbReference type="PROSITE" id="PS50011">
    <property type="entry name" value="PROTEIN_KINASE_DOM"/>
    <property type="match status" value="1"/>
</dbReference>
<dbReference type="PANTHER" id="PTHR47985">
    <property type="entry name" value="OS07G0668900 PROTEIN"/>
    <property type="match status" value="1"/>
</dbReference>
<accession>A0A9R0QE38</accession>
<dbReference type="Proteomes" id="UP000324705">
    <property type="component" value="Chromosome 1A"/>
</dbReference>
<gene>
    <name evidence="5" type="ORF">TRITD_1Av1G204380</name>
</gene>
<dbReference type="EMBL" id="LT934111">
    <property type="protein sequence ID" value="VAH09899.1"/>
    <property type="molecule type" value="Genomic_DNA"/>
</dbReference>
<evidence type="ECO:0000313" key="5">
    <source>
        <dbReference type="EMBL" id="VAH09899.1"/>
    </source>
</evidence>
<dbReference type="Gene3D" id="3.30.200.20">
    <property type="entry name" value="Phosphorylase Kinase, domain 1"/>
    <property type="match status" value="1"/>
</dbReference>
<sequence>MCQLIANFLLQALRWLPLRRRQGEVRRLMGGSSCFLCLGARKEVPPPPLADPHSSSSVAATAARTLAFDELAAATGNFRDDFRIVREASLYKGYLRSLNQVVAIKLQHAVDPVRSSSEQLNRDFLARVMTLSVLRHPNVVNLVGFCADGQNRILVHEYMPLGSLQNHLHDRSPGQALLDWNTRMNIAAGVAKGLEYLHDKGVVYHIFMSSSDVLLGEGHHPKLSQYGLADLGRLVVDDDEKLCIDFTRTAAIAPETGFKGKATMESNVYNFGGVLLELTTGRRPVDPTRAIAEDCNLVIWATRLMDRGQFRRMADPALQGRYPSMDLQEALKVASMCIHEEPAMRSPIGAVAAALSRLAAYDDHQPESSHHAALR</sequence>
<name>A0A9R0QE38_TRITD</name>
<keyword evidence="3" id="KW-0472">Membrane</keyword>
<dbReference type="Pfam" id="PF07714">
    <property type="entry name" value="PK_Tyr_Ser-Thr"/>
    <property type="match status" value="1"/>
</dbReference>
<dbReference type="InterPro" id="IPR011009">
    <property type="entry name" value="Kinase-like_dom_sf"/>
</dbReference>
<proteinExistence type="predicted"/>
<dbReference type="Gramene" id="TRITD1Av1G204380.1">
    <property type="protein sequence ID" value="TRITD1Av1G204380.1"/>
    <property type="gene ID" value="TRITD1Av1G204380"/>
</dbReference>
<reference evidence="5 6" key="1">
    <citation type="submission" date="2017-09" db="EMBL/GenBank/DDBJ databases">
        <authorList>
            <consortium name="International Durum Wheat Genome Sequencing Consortium (IDWGSC)"/>
            <person name="Milanesi L."/>
        </authorList>
    </citation>
    <scope>NUCLEOTIDE SEQUENCE [LARGE SCALE GENOMIC DNA]</scope>
    <source>
        <strain evidence="6">cv. Svevo</strain>
    </source>
</reference>
<dbReference type="GO" id="GO:0016020">
    <property type="term" value="C:membrane"/>
    <property type="evidence" value="ECO:0007669"/>
    <property type="project" value="UniProtKB-SubCell"/>
</dbReference>
<evidence type="ECO:0000256" key="2">
    <source>
        <dbReference type="ARBA" id="ARBA00022527"/>
    </source>
</evidence>
<evidence type="ECO:0000259" key="4">
    <source>
        <dbReference type="PROSITE" id="PS50011"/>
    </source>
</evidence>
<keyword evidence="2" id="KW-0418">Kinase</keyword>
<dbReference type="Gene3D" id="1.10.510.10">
    <property type="entry name" value="Transferase(Phosphotransferase) domain 1"/>
    <property type="match status" value="1"/>
</dbReference>
<protein>
    <recommendedName>
        <fullName evidence="4">Protein kinase domain-containing protein</fullName>
    </recommendedName>
</protein>
<feature type="domain" description="Protein kinase" evidence="4">
    <location>
        <begin position="67"/>
        <end position="358"/>
    </location>
</feature>
<keyword evidence="2" id="KW-0808">Transferase</keyword>
<dbReference type="InterPro" id="IPR001245">
    <property type="entry name" value="Ser-Thr/Tyr_kinase_cat_dom"/>
</dbReference>
<dbReference type="PANTHER" id="PTHR47985:SF23">
    <property type="entry name" value="OS07G0695300 PROTEIN"/>
    <property type="match status" value="1"/>
</dbReference>
<dbReference type="InterPro" id="IPR000719">
    <property type="entry name" value="Prot_kinase_dom"/>
</dbReference>